<keyword evidence="5" id="KW-0732">Signal</keyword>
<dbReference type="InterPro" id="IPR044636">
    <property type="entry name" value="RADIALIS-like"/>
</dbReference>
<evidence type="ECO:0000313" key="7">
    <source>
        <dbReference type="EMBL" id="KAE9588737.1"/>
    </source>
</evidence>
<dbReference type="FunFam" id="1.10.10.60:FF:000154">
    <property type="entry name" value="Transcription factor SRM1"/>
    <property type="match status" value="1"/>
</dbReference>
<keyword evidence="8" id="KW-1185">Reference proteome</keyword>
<gene>
    <name evidence="7" type="ORF">Lalb_Chr22g0358531</name>
</gene>
<dbReference type="GO" id="GO:0005634">
    <property type="term" value="C:nucleus"/>
    <property type="evidence" value="ECO:0007669"/>
    <property type="project" value="UniProtKB-SubCell"/>
</dbReference>
<evidence type="ECO:0000256" key="2">
    <source>
        <dbReference type="ARBA" id="ARBA00023015"/>
    </source>
</evidence>
<dbReference type="Pfam" id="PF23082">
    <property type="entry name" value="Myb_DNA-binding_2"/>
    <property type="match status" value="1"/>
</dbReference>
<evidence type="ECO:0000259" key="6">
    <source>
        <dbReference type="PROSITE" id="PS50090"/>
    </source>
</evidence>
<keyword evidence="2" id="KW-0805">Transcription regulation</keyword>
<evidence type="ECO:0000313" key="8">
    <source>
        <dbReference type="Proteomes" id="UP000447434"/>
    </source>
</evidence>
<name>A0A6A4NQ64_LUPAL</name>
<feature type="domain" description="Myb-like" evidence="6">
    <location>
        <begin position="32"/>
        <end position="86"/>
    </location>
</feature>
<accession>A0A6A4NQ64</accession>
<dbReference type="CDD" id="cd00167">
    <property type="entry name" value="SANT"/>
    <property type="match status" value="1"/>
</dbReference>
<dbReference type="OrthoDB" id="118550at2759"/>
<organism evidence="7 8">
    <name type="scientific">Lupinus albus</name>
    <name type="common">White lupine</name>
    <name type="synonym">Lupinus termis</name>
    <dbReference type="NCBI Taxonomy" id="3870"/>
    <lineage>
        <taxon>Eukaryota</taxon>
        <taxon>Viridiplantae</taxon>
        <taxon>Streptophyta</taxon>
        <taxon>Embryophyta</taxon>
        <taxon>Tracheophyta</taxon>
        <taxon>Spermatophyta</taxon>
        <taxon>Magnoliopsida</taxon>
        <taxon>eudicotyledons</taxon>
        <taxon>Gunneridae</taxon>
        <taxon>Pentapetalae</taxon>
        <taxon>rosids</taxon>
        <taxon>fabids</taxon>
        <taxon>Fabales</taxon>
        <taxon>Fabaceae</taxon>
        <taxon>Papilionoideae</taxon>
        <taxon>50 kb inversion clade</taxon>
        <taxon>genistoids sensu lato</taxon>
        <taxon>core genistoids</taxon>
        <taxon>Genisteae</taxon>
        <taxon>Lupinus</taxon>
    </lineage>
</organism>
<sequence length="116" mass="13266">MIIIINLFSLSLIFLSVFLSKLLHMASSSLSKQKASDSSWIPKQNNMFERALAKYDKDAPDRWHNVAKAVGGKLPDEVKKHYQILLEDLRHIESGRVPIPNYKSSLITTNVDEEER</sequence>
<dbReference type="PANTHER" id="PTHR43952">
    <property type="entry name" value="MYB FAMILY TRANSCRIPTION FACTOR-RELATED"/>
    <property type="match status" value="1"/>
</dbReference>
<dbReference type="PANTHER" id="PTHR43952:SF75">
    <property type="entry name" value="PROTEIN RADIALIS-LIKE 6"/>
    <property type="match status" value="1"/>
</dbReference>
<dbReference type="InterPro" id="IPR001005">
    <property type="entry name" value="SANT/Myb"/>
</dbReference>
<comment type="caution">
    <text evidence="7">The sequence shown here is derived from an EMBL/GenBank/DDBJ whole genome shotgun (WGS) entry which is preliminary data.</text>
</comment>
<keyword evidence="4" id="KW-0539">Nucleus</keyword>
<dbReference type="GO" id="GO:0003700">
    <property type="term" value="F:DNA-binding transcription factor activity"/>
    <property type="evidence" value="ECO:0007669"/>
    <property type="project" value="InterPro"/>
</dbReference>
<dbReference type="InterPro" id="IPR009057">
    <property type="entry name" value="Homeodomain-like_sf"/>
</dbReference>
<feature type="chain" id="PRO_5025675971" evidence="5">
    <location>
        <begin position="29"/>
        <end position="116"/>
    </location>
</feature>
<evidence type="ECO:0000256" key="4">
    <source>
        <dbReference type="ARBA" id="ARBA00023242"/>
    </source>
</evidence>
<reference evidence="8" key="1">
    <citation type="journal article" date="2020" name="Nat. Commun.">
        <title>Genome sequence of the cluster root forming white lupin.</title>
        <authorList>
            <person name="Hufnagel B."/>
            <person name="Marques A."/>
            <person name="Soriano A."/>
            <person name="Marques L."/>
            <person name="Divol F."/>
            <person name="Doumas P."/>
            <person name="Sallet E."/>
            <person name="Mancinotti D."/>
            <person name="Carrere S."/>
            <person name="Marande W."/>
            <person name="Arribat S."/>
            <person name="Keller J."/>
            <person name="Huneau C."/>
            <person name="Blein T."/>
            <person name="Aime D."/>
            <person name="Laguerre M."/>
            <person name="Taylor J."/>
            <person name="Schubert V."/>
            <person name="Nelson M."/>
            <person name="Geu-Flores F."/>
            <person name="Crespi M."/>
            <person name="Gallardo-Guerrero K."/>
            <person name="Delaux P.-M."/>
            <person name="Salse J."/>
            <person name="Berges H."/>
            <person name="Guyot R."/>
            <person name="Gouzy J."/>
            <person name="Peret B."/>
        </authorList>
    </citation>
    <scope>NUCLEOTIDE SEQUENCE [LARGE SCALE GENOMIC DNA]</scope>
    <source>
        <strain evidence="8">cv. Amiga</strain>
    </source>
</reference>
<keyword evidence="3" id="KW-0804">Transcription</keyword>
<proteinExistence type="predicted"/>
<dbReference type="Proteomes" id="UP000447434">
    <property type="component" value="Chromosome 22"/>
</dbReference>
<dbReference type="Gene3D" id="1.10.10.60">
    <property type="entry name" value="Homeodomain-like"/>
    <property type="match status" value="1"/>
</dbReference>
<protein>
    <submittedName>
        <fullName evidence="7">Putative transcription factor MYB-HB-like family</fullName>
    </submittedName>
</protein>
<dbReference type="EMBL" id="WOCE01000022">
    <property type="protein sequence ID" value="KAE9588737.1"/>
    <property type="molecule type" value="Genomic_DNA"/>
</dbReference>
<dbReference type="SUPFAM" id="SSF46689">
    <property type="entry name" value="Homeodomain-like"/>
    <property type="match status" value="1"/>
</dbReference>
<evidence type="ECO:0000256" key="3">
    <source>
        <dbReference type="ARBA" id="ARBA00023163"/>
    </source>
</evidence>
<evidence type="ECO:0000256" key="5">
    <source>
        <dbReference type="SAM" id="SignalP"/>
    </source>
</evidence>
<evidence type="ECO:0000256" key="1">
    <source>
        <dbReference type="ARBA" id="ARBA00004123"/>
    </source>
</evidence>
<dbReference type="PROSITE" id="PS50090">
    <property type="entry name" value="MYB_LIKE"/>
    <property type="match status" value="1"/>
</dbReference>
<feature type="signal peptide" evidence="5">
    <location>
        <begin position="1"/>
        <end position="28"/>
    </location>
</feature>
<dbReference type="AlphaFoldDB" id="A0A6A4NQ64"/>
<dbReference type="SMART" id="SM00717">
    <property type="entry name" value="SANT"/>
    <property type="match status" value="1"/>
</dbReference>
<comment type="subcellular location">
    <subcellularLocation>
        <location evidence="1">Nucleus</location>
    </subcellularLocation>
</comment>